<dbReference type="AlphaFoldDB" id="A0A1Y5PQM2"/>
<accession>A0A1Y5PQM2</accession>
<gene>
    <name evidence="1" type="ORF">SPPYR_1198</name>
</gene>
<dbReference type="EMBL" id="LT598653">
    <property type="protein sequence ID" value="SBV32318.1"/>
    <property type="molecule type" value="Genomic_DNA"/>
</dbReference>
<sequence>MVSLSTGVARRRAFYLRPIPAMPDILMIDIPEEFGSPALPPGNHHPILVETIAEQQELDARLEGEGEISAWLDQFAARPSTFSADHIMVAHYGPPDEGWPYVLLCRWPPDLVAAASAELRMFIRGAYTIETFAGREQLERASETALALLKRRRMARVEIIAPTWSAAPGKRSH</sequence>
<dbReference type="RefSeq" id="WP_295325140.1">
    <property type="nucleotide sequence ID" value="NZ_LT598653.1"/>
</dbReference>
<dbReference type="KEGG" id="sphu:SPPYR_1198"/>
<protein>
    <submittedName>
        <fullName evidence="1">Uncharacterized protein</fullName>
    </submittedName>
</protein>
<reference evidence="1" key="1">
    <citation type="submission" date="2016-03" db="EMBL/GenBank/DDBJ databases">
        <authorList>
            <person name="Ploux O."/>
        </authorList>
    </citation>
    <scope>NUCLEOTIDE SEQUENCE</scope>
    <source>
        <strain evidence="1">UC10</strain>
    </source>
</reference>
<proteinExistence type="predicted"/>
<evidence type="ECO:0000313" key="1">
    <source>
        <dbReference type="EMBL" id="SBV32318.1"/>
    </source>
</evidence>
<organism evidence="1">
    <name type="scientific">uncultured Sphingopyxis sp</name>
    <dbReference type="NCBI Taxonomy" id="310581"/>
    <lineage>
        <taxon>Bacteria</taxon>
        <taxon>Pseudomonadati</taxon>
        <taxon>Pseudomonadota</taxon>
        <taxon>Alphaproteobacteria</taxon>
        <taxon>Sphingomonadales</taxon>
        <taxon>Sphingomonadaceae</taxon>
        <taxon>Sphingopyxis</taxon>
        <taxon>environmental samples</taxon>
    </lineage>
</organism>
<name>A0A1Y5PQM2_9SPHN</name>